<name>A0A6N2N290_SALVM</name>
<dbReference type="EMBL" id="CAADRP010001863">
    <property type="protein sequence ID" value="VFU54959.1"/>
    <property type="molecule type" value="Genomic_DNA"/>
</dbReference>
<organism evidence="1">
    <name type="scientific">Salix viminalis</name>
    <name type="common">Common osier</name>
    <name type="synonym">Basket willow</name>
    <dbReference type="NCBI Taxonomy" id="40686"/>
    <lineage>
        <taxon>Eukaryota</taxon>
        <taxon>Viridiplantae</taxon>
        <taxon>Streptophyta</taxon>
        <taxon>Embryophyta</taxon>
        <taxon>Tracheophyta</taxon>
        <taxon>Spermatophyta</taxon>
        <taxon>Magnoliopsida</taxon>
        <taxon>eudicotyledons</taxon>
        <taxon>Gunneridae</taxon>
        <taxon>Pentapetalae</taxon>
        <taxon>rosids</taxon>
        <taxon>fabids</taxon>
        <taxon>Malpighiales</taxon>
        <taxon>Salicaceae</taxon>
        <taxon>Saliceae</taxon>
        <taxon>Salix</taxon>
    </lineage>
</organism>
<proteinExistence type="predicted"/>
<accession>A0A6N2N290</accession>
<protein>
    <submittedName>
        <fullName evidence="1">Uncharacterized protein</fullName>
    </submittedName>
</protein>
<evidence type="ECO:0000313" key="1">
    <source>
        <dbReference type="EMBL" id="VFU54959.1"/>
    </source>
</evidence>
<dbReference type="AlphaFoldDB" id="A0A6N2N290"/>
<reference evidence="1" key="1">
    <citation type="submission" date="2019-03" db="EMBL/GenBank/DDBJ databases">
        <authorList>
            <person name="Mank J."/>
            <person name="Almeida P."/>
        </authorList>
    </citation>
    <scope>NUCLEOTIDE SEQUENCE</scope>
    <source>
        <strain evidence="1">78183</strain>
    </source>
</reference>
<sequence length="77" mass="8548">MPSLKRVVQLMNIDGLTRENVARVLVGFGFPAPISQQPEDVFQPELEEQFYEEEKKRIPGIGGILCSSVTRNSASQA</sequence>
<gene>
    <name evidence="1" type="ORF">SVIM_LOCUS387748</name>
</gene>